<dbReference type="EMBL" id="CM029045">
    <property type="protein sequence ID" value="KAG2600227.1"/>
    <property type="molecule type" value="Genomic_DNA"/>
</dbReference>
<dbReference type="InterPro" id="IPR019794">
    <property type="entry name" value="Peroxidases_AS"/>
</dbReference>
<dbReference type="AlphaFoldDB" id="A0A8T0SQ37"/>
<comment type="similarity">
    <text evidence="3">Belongs to the peroxidase family. Ascorbate peroxidase subfamily.</text>
</comment>
<evidence type="ECO:0000256" key="8">
    <source>
        <dbReference type="ARBA" id="ARBA00023002"/>
    </source>
</evidence>
<dbReference type="FunFam" id="1.10.420.10:FF:000013">
    <property type="entry name" value="Peroxidase"/>
    <property type="match status" value="1"/>
</dbReference>
<evidence type="ECO:0000256" key="1">
    <source>
        <dbReference type="ARBA" id="ARBA00000189"/>
    </source>
</evidence>
<dbReference type="FunFam" id="1.10.520.10:FF:000009">
    <property type="entry name" value="Peroxidase"/>
    <property type="match status" value="1"/>
</dbReference>
<keyword evidence="7 15" id="KW-0106">Calcium</keyword>
<feature type="site" description="Transition state stabilizer" evidence="16">
    <location>
        <position position="110"/>
    </location>
</feature>
<comment type="similarity">
    <text evidence="18">Belongs to the peroxidase family. Classical plant (class III) peroxidase subfamily.</text>
</comment>
<gene>
    <name evidence="20" type="ORF">PVAP13_5KG476800</name>
</gene>
<dbReference type="GO" id="GO:0020037">
    <property type="term" value="F:heme binding"/>
    <property type="evidence" value="ECO:0007669"/>
    <property type="project" value="UniProtKB-UniRule"/>
</dbReference>
<keyword evidence="9 15" id="KW-0408">Iron</keyword>
<dbReference type="PROSITE" id="PS00435">
    <property type="entry name" value="PEROXIDASE_1"/>
    <property type="match status" value="1"/>
</dbReference>
<comment type="cofactor">
    <cofactor evidence="15 18">
        <name>heme b</name>
        <dbReference type="ChEBI" id="CHEBI:60344"/>
    </cofactor>
    <text evidence="15 18">Binds 1 heme b (iron(II)-protoporphyrin IX) group per subunit.</text>
</comment>
<evidence type="ECO:0000256" key="2">
    <source>
        <dbReference type="ARBA" id="ARBA00004613"/>
    </source>
</evidence>
<evidence type="ECO:0000256" key="6">
    <source>
        <dbReference type="ARBA" id="ARBA00022723"/>
    </source>
</evidence>
<evidence type="ECO:0000256" key="9">
    <source>
        <dbReference type="ARBA" id="ARBA00023004"/>
    </source>
</evidence>
<evidence type="ECO:0000256" key="7">
    <source>
        <dbReference type="ARBA" id="ARBA00022837"/>
    </source>
</evidence>
<keyword evidence="5 18" id="KW-0349">Heme</keyword>
<dbReference type="Gene3D" id="1.10.520.10">
    <property type="match status" value="1"/>
</dbReference>
<comment type="cofactor">
    <cofactor evidence="15 18">
        <name>Ca(2+)</name>
        <dbReference type="ChEBI" id="CHEBI:29108"/>
    </cofactor>
    <text evidence="15 18">Binds 2 calcium ions per subunit.</text>
</comment>
<feature type="binding site" evidence="15">
    <location>
        <position position="115"/>
    </location>
    <ligand>
        <name>Ca(2+)</name>
        <dbReference type="ChEBI" id="CHEBI:29108"/>
        <label>1</label>
    </ligand>
</feature>
<comment type="caution">
    <text evidence="20">The sequence shown here is derived from an EMBL/GenBank/DDBJ whole genome shotgun (WGS) entry which is preliminary data.</text>
</comment>
<feature type="active site" description="Proton acceptor" evidence="13">
    <location>
        <position position="114"/>
    </location>
</feature>
<feature type="binding site" evidence="15">
    <location>
        <position position="132"/>
    </location>
    <ligand>
        <name>Ca(2+)</name>
        <dbReference type="ChEBI" id="CHEBI:29108"/>
        <label>1</label>
    </ligand>
</feature>
<dbReference type="EC" id="1.11.1.7" evidence="18"/>
<dbReference type="Gene3D" id="1.10.420.10">
    <property type="entry name" value="Peroxidase, domain 2"/>
    <property type="match status" value="1"/>
</dbReference>
<dbReference type="GO" id="GO:0005576">
    <property type="term" value="C:extracellular region"/>
    <property type="evidence" value="ECO:0007669"/>
    <property type="project" value="UniProtKB-SubCell"/>
</dbReference>
<evidence type="ECO:0000256" key="13">
    <source>
        <dbReference type="PIRSR" id="PIRSR600823-1"/>
    </source>
</evidence>
<feature type="disulfide bond" evidence="17">
    <location>
        <begin position="259"/>
        <end position="291"/>
    </location>
</feature>
<evidence type="ECO:0000259" key="19">
    <source>
        <dbReference type="PROSITE" id="PS50873"/>
    </source>
</evidence>
<evidence type="ECO:0000256" key="16">
    <source>
        <dbReference type="PIRSR" id="PIRSR600823-4"/>
    </source>
</evidence>
<keyword evidence="10 17" id="KW-1015">Disulfide bond</keyword>
<evidence type="ECO:0000256" key="18">
    <source>
        <dbReference type="RuleBase" id="RU362060"/>
    </source>
</evidence>
<sequence>MHHRHSSPVQEEMLGPLARGALCLLAVSIVLCNGDPRSDATRSAAVLSLEDYEDSGDDSSSFSFTFPETRPRGLVFGFYDETCPDAEEIVSSTVRRLYHADSNVAAALVRLFFHDCFIHMPSPPGRRVQGCDASVLLDRVGGRRSERDAGPNKSLRGFGAVEAIKQRVEAACPGTVSCADILALAARDSLVLVGGPTYPVLTGRRDSTASFYYEAAVAGNIPAPNATYAMTLDAFARRGFTERETVALLGAHSIGKVRCRFFTDRIYNFAGTGAPDDSIDPDMVGEMRAVCGGDGGAPMEMGYYRQGREVGFGAHYYAELLEGRGILRADQQLTAGSTVRWVRVYASGARGEEVFREDFAHAMVKLSAIAPLTGSDGQLRISCSKPVEEN</sequence>
<evidence type="ECO:0000256" key="4">
    <source>
        <dbReference type="ARBA" id="ARBA00022559"/>
    </source>
</evidence>
<evidence type="ECO:0000256" key="11">
    <source>
        <dbReference type="ARBA" id="ARBA00023180"/>
    </source>
</evidence>
<feature type="binding site" evidence="15">
    <location>
        <position position="134"/>
    </location>
    <ligand>
        <name>Ca(2+)</name>
        <dbReference type="ChEBI" id="CHEBI:29108"/>
        <label>1</label>
    </ligand>
</feature>
<feature type="binding site" evidence="14">
    <location>
        <position position="222"/>
    </location>
    <ligand>
        <name>substrate</name>
    </ligand>
</feature>
<evidence type="ECO:0000256" key="5">
    <source>
        <dbReference type="ARBA" id="ARBA00022617"/>
    </source>
</evidence>
<comment type="function">
    <text evidence="18">Removal of H(2)O(2), oxidation of toxic reductants, biosynthesis and degradation of lignin, suberization, auxin catabolism, response to environmental stresses such as wounding, pathogen attack and oxidative stress.</text>
</comment>
<proteinExistence type="inferred from homology"/>
<evidence type="ECO:0000313" key="21">
    <source>
        <dbReference type="Proteomes" id="UP000823388"/>
    </source>
</evidence>
<dbReference type="Pfam" id="PF00141">
    <property type="entry name" value="peroxidase"/>
    <property type="match status" value="1"/>
</dbReference>
<feature type="domain" description="Plant heme peroxidase family profile" evidence="19">
    <location>
        <begin position="73"/>
        <end position="387"/>
    </location>
</feature>
<name>A0A8T0SQ37_PANVG</name>
<evidence type="ECO:0000256" key="15">
    <source>
        <dbReference type="PIRSR" id="PIRSR600823-3"/>
    </source>
</evidence>
<feature type="binding site" evidence="15">
    <location>
        <position position="130"/>
    </location>
    <ligand>
        <name>Ca(2+)</name>
        <dbReference type="ChEBI" id="CHEBI:29108"/>
        <label>1</label>
    </ligand>
</feature>
<dbReference type="PROSITE" id="PS00436">
    <property type="entry name" value="PEROXIDASE_2"/>
    <property type="match status" value="1"/>
</dbReference>
<evidence type="ECO:0000256" key="17">
    <source>
        <dbReference type="PIRSR" id="PIRSR600823-5"/>
    </source>
</evidence>
<dbReference type="InterPro" id="IPR002016">
    <property type="entry name" value="Haem_peroxidase"/>
</dbReference>
<dbReference type="PRINTS" id="PR00461">
    <property type="entry name" value="PLPEROXIDASE"/>
</dbReference>
<dbReference type="Proteomes" id="UP000823388">
    <property type="component" value="Chromosome 5K"/>
</dbReference>
<evidence type="ECO:0000256" key="3">
    <source>
        <dbReference type="ARBA" id="ARBA00006873"/>
    </source>
</evidence>
<organism evidence="20 21">
    <name type="scientific">Panicum virgatum</name>
    <name type="common">Blackwell switchgrass</name>
    <dbReference type="NCBI Taxonomy" id="38727"/>
    <lineage>
        <taxon>Eukaryota</taxon>
        <taxon>Viridiplantae</taxon>
        <taxon>Streptophyta</taxon>
        <taxon>Embryophyta</taxon>
        <taxon>Tracheophyta</taxon>
        <taxon>Spermatophyta</taxon>
        <taxon>Magnoliopsida</taxon>
        <taxon>Liliopsida</taxon>
        <taxon>Poales</taxon>
        <taxon>Poaceae</taxon>
        <taxon>PACMAD clade</taxon>
        <taxon>Panicoideae</taxon>
        <taxon>Panicodae</taxon>
        <taxon>Paniceae</taxon>
        <taxon>Panicinae</taxon>
        <taxon>Panicum</taxon>
        <taxon>Panicum sect. Hiantes</taxon>
    </lineage>
</organism>
<feature type="disulfide bond" evidence="17">
    <location>
        <begin position="83"/>
        <end position="172"/>
    </location>
</feature>
<protein>
    <recommendedName>
        <fullName evidence="18">Peroxidase</fullName>
        <ecNumber evidence="18">1.11.1.7</ecNumber>
    </recommendedName>
</protein>
<dbReference type="GO" id="GO:0140825">
    <property type="term" value="F:lactoperoxidase activity"/>
    <property type="evidence" value="ECO:0007669"/>
    <property type="project" value="UniProtKB-EC"/>
</dbReference>
<evidence type="ECO:0000313" key="20">
    <source>
        <dbReference type="EMBL" id="KAG2600227.1"/>
    </source>
</evidence>
<evidence type="ECO:0000256" key="14">
    <source>
        <dbReference type="PIRSR" id="PIRSR600823-2"/>
    </source>
</evidence>
<comment type="subcellular location">
    <subcellularLocation>
        <location evidence="2 18">Secreted</location>
    </subcellularLocation>
</comment>
<feature type="binding site" evidence="15">
    <location>
        <position position="128"/>
    </location>
    <ligand>
        <name>Ca(2+)</name>
        <dbReference type="ChEBI" id="CHEBI:29108"/>
        <label>1</label>
    </ligand>
</feature>
<dbReference type="GO" id="GO:0042744">
    <property type="term" value="P:hydrogen peroxide catabolic process"/>
    <property type="evidence" value="ECO:0007669"/>
    <property type="project" value="UniProtKB-KW"/>
</dbReference>
<dbReference type="PANTHER" id="PTHR31235">
    <property type="entry name" value="PEROXIDASE 25-RELATED"/>
    <property type="match status" value="1"/>
</dbReference>
<keyword evidence="11" id="KW-0325">Glycoprotein</keyword>
<dbReference type="InterPro" id="IPR019793">
    <property type="entry name" value="Peroxidases_heam-ligand_BS"/>
</dbReference>
<keyword evidence="8 18" id="KW-0560">Oxidoreductase</keyword>
<reference evidence="20" key="1">
    <citation type="submission" date="2020-05" db="EMBL/GenBank/DDBJ databases">
        <title>WGS assembly of Panicum virgatum.</title>
        <authorList>
            <person name="Lovell J.T."/>
            <person name="Jenkins J."/>
            <person name="Shu S."/>
            <person name="Juenger T.E."/>
            <person name="Schmutz J."/>
        </authorList>
    </citation>
    <scope>NUCLEOTIDE SEQUENCE</scope>
    <source>
        <strain evidence="20">AP13</strain>
    </source>
</reference>
<dbReference type="InterPro" id="IPR000823">
    <property type="entry name" value="Peroxidase_pln"/>
</dbReference>
<feature type="disulfide bond" evidence="17">
    <location>
        <begin position="178"/>
        <end position="383"/>
    </location>
</feature>
<dbReference type="PRINTS" id="PR00458">
    <property type="entry name" value="PEROXIDASE"/>
</dbReference>
<evidence type="ECO:0000256" key="12">
    <source>
        <dbReference type="ARBA" id="ARBA00023324"/>
    </source>
</evidence>
<comment type="catalytic activity">
    <reaction evidence="1 18">
        <text>2 a phenolic donor + H2O2 = 2 a phenolic radical donor + 2 H2O</text>
        <dbReference type="Rhea" id="RHEA:56136"/>
        <dbReference type="ChEBI" id="CHEBI:15377"/>
        <dbReference type="ChEBI" id="CHEBI:16240"/>
        <dbReference type="ChEBI" id="CHEBI:139520"/>
        <dbReference type="ChEBI" id="CHEBI:139521"/>
        <dbReference type="EC" id="1.11.1.7"/>
    </reaction>
</comment>
<keyword evidence="6 15" id="KW-0479">Metal-binding</keyword>
<dbReference type="GO" id="GO:0006979">
    <property type="term" value="P:response to oxidative stress"/>
    <property type="evidence" value="ECO:0007669"/>
    <property type="project" value="UniProtKB-UniRule"/>
</dbReference>
<dbReference type="InterPro" id="IPR010255">
    <property type="entry name" value="Haem_peroxidase_sf"/>
</dbReference>
<keyword evidence="4 18" id="KW-0575">Peroxidase</keyword>
<dbReference type="PROSITE" id="PS50873">
    <property type="entry name" value="PEROXIDASE_4"/>
    <property type="match status" value="1"/>
</dbReference>
<keyword evidence="12 18" id="KW-0376">Hydrogen peroxide</keyword>
<feature type="binding site" description="axial binding residue" evidence="15">
    <location>
        <position position="252"/>
    </location>
    <ligand>
        <name>heme b</name>
        <dbReference type="ChEBI" id="CHEBI:60344"/>
    </ligand>
    <ligandPart>
        <name>Fe</name>
        <dbReference type="ChEBI" id="CHEBI:18248"/>
    </ligandPart>
</feature>
<feature type="disulfide bond" evidence="17">
    <location>
        <begin position="116"/>
        <end position="131"/>
    </location>
</feature>
<keyword evidence="18" id="KW-0964">Secreted</keyword>
<dbReference type="CDD" id="cd00693">
    <property type="entry name" value="secretory_peroxidase"/>
    <property type="match status" value="1"/>
</dbReference>
<evidence type="ECO:0000256" key="10">
    <source>
        <dbReference type="ARBA" id="ARBA00023157"/>
    </source>
</evidence>
<feature type="binding site" evidence="15">
    <location>
        <position position="146"/>
    </location>
    <ligand>
        <name>Ca(2+)</name>
        <dbReference type="ChEBI" id="CHEBI:29108"/>
        <label>1</label>
    </ligand>
</feature>
<dbReference type="InterPro" id="IPR033905">
    <property type="entry name" value="Secretory_peroxidase"/>
</dbReference>
<keyword evidence="21" id="KW-1185">Reference proteome</keyword>
<accession>A0A8T0SQ37</accession>
<dbReference type="SUPFAM" id="SSF48113">
    <property type="entry name" value="Heme-dependent peroxidases"/>
    <property type="match status" value="1"/>
</dbReference>
<dbReference type="GO" id="GO:0046872">
    <property type="term" value="F:metal ion binding"/>
    <property type="evidence" value="ECO:0007669"/>
    <property type="project" value="UniProtKB-UniRule"/>
</dbReference>